<dbReference type="InterPro" id="IPR036188">
    <property type="entry name" value="FAD/NAD-bd_sf"/>
</dbReference>
<proteinExistence type="predicted"/>
<dbReference type="SUPFAM" id="SSF51905">
    <property type="entry name" value="FAD/NAD(P)-binding domain"/>
    <property type="match status" value="1"/>
</dbReference>
<gene>
    <name evidence="4" type="ORF">UA74_03595</name>
</gene>
<dbReference type="Gene3D" id="3.50.50.60">
    <property type="entry name" value="FAD/NAD(P)-binding domain"/>
    <property type="match status" value="1"/>
</dbReference>
<dbReference type="GO" id="GO:0004497">
    <property type="term" value="F:monooxygenase activity"/>
    <property type="evidence" value="ECO:0007669"/>
    <property type="project" value="UniProtKB-KW"/>
</dbReference>
<keyword evidence="2" id="KW-0503">Monooxygenase</keyword>
<dbReference type="GO" id="GO:0071949">
    <property type="term" value="F:FAD binding"/>
    <property type="evidence" value="ECO:0007669"/>
    <property type="project" value="InterPro"/>
</dbReference>
<keyword evidence="5" id="KW-1185">Reference proteome</keyword>
<dbReference type="AlphaFoldDB" id="A0AAC9PQ77"/>
<dbReference type="KEGG" id="acad:UA74_03595"/>
<dbReference type="Proteomes" id="UP000185511">
    <property type="component" value="Chromosome"/>
</dbReference>
<dbReference type="PANTHER" id="PTHR13789">
    <property type="entry name" value="MONOOXYGENASE"/>
    <property type="match status" value="1"/>
</dbReference>
<organism evidence="4 5">
    <name type="scientific">Actinoalloteichus fjordicus</name>
    <dbReference type="NCBI Taxonomy" id="1612552"/>
    <lineage>
        <taxon>Bacteria</taxon>
        <taxon>Bacillati</taxon>
        <taxon>Actinomycetota</taxon>
        <taxon>Actinomycetes</taxon>
        <taxon>Pseudonocardiales</taxon>
        <taxon>Pseudonocardiaceae</taxon>
        <taxon>Actinoalloteichus</taxon>
    </lineage>
</organism>
<dbReference type="Pfam" id="PF01494">
    <property type="entry name" value="FAD_binding_3"/>
    <property type="match status" value="1"/>
</dbReference>
<evidence type="ECO:0000256" key="2">
    <source>
        <dbReference type="ARBA" id="ARBA00023033"/>
    </source>
</evidence>
<keyword evidence="1" id="KW-0560">Oxidoreductase</keyword>
<dbReference type="PRINTS" id="PR00420">
    <property type="entry name" value="RNGMNOXGNASE"/>
</dbReference>
<accession>A0AAC9PQ77</accession>
<dbReference type="EMBL" id="CP016076">
    <property type="protein sequence ID" value="APU12800.1"/>
    <property type="molecule type" value="Genomic_DNA"/>
</dbReference>
<protein>
    <submittedName>
        <fullName evidence="4">2-polyprenyl-6-methoxyphenol hydroxylase-like oxidoreductase</fullName>
    </submittedName>
</protein>
<evidence type="ECO:0000256" key="1">
    <source>
        <dbReference type="ARBA" id="ARBA00023002"/>
    </source>
</evidence>
<evidence type="ECO:0000313" key="4">
    <source>
        <dbReference type="EMBL" id="APU12800.1"/>
    </source>
</evidence>
<sequence length="413" mass="44160">MYSHIMTIDRATTALIIGGGVAGPVAAAALARVGAEPIVHEAHAGPADQLGAFLTVAPNGLAALRAVGMVERVRAAASFATTRTEFVNGNGRRLGLLGDESQLAPELRSVTITRAALQRVVTDAAIEQGVSFEYTKRLRSYTDDGDQVTATFTDDTSAAGDLLLGADGIHSAVRQTLSPDAPQPTYTGLLGIGGFVPAVDIPATPHETVRMVFGARAFFGYQCEPDGRTFWFANLGNSERSVEEIAAQGDETWRAHAFELFDGDLVELTRIMEAADLGQFRPKGTYDLLSLPRWHRGRAGLLGDAAHAVSPSSGQGASLAFEDALELARQVRVHGGAPAALAAYERARRDRVERIAAVGRRRGAQKAGSAHPIALAIRDTSMRMAFAMIRRFGSQRWITDYRTDLADAHQEIS</sequence>
<feature type="domain" description="FAD-binding" evidence="3">
    <location>
        <begin position="12"/>
        <end position="355"/>
    </location>
</feature>
<dbReference type="PANTHER" id="PTHR13789:SF309">
    <property type="entry name" value="PUTATIVE (AFU_ORTHOLOGUE AFUA_6G14510)-RELATED"/>
    <property type="match status" value="1"/>
</dbReference>
<reference evidence="5" key="1">
    <citation type="submission" date="2016-06" db="EMBL/GenBank/DDBJ databases">
        <title>Complete genome sequence of Actinoalloteichus fjordicus DSM 46855 (=ADI127-17), type strain of the new species Actinoalloteichus fjordicus.</title>
        <authorList>
            <person name="Ruckert C."/>
            <person name="Nouioui I."/>
            <person name="Willmese J."/>
            <person name="van Wezel G."/>
            <person name="Klenk H.-P."/>
            <person name="Kalinowski J."/>
            <person name="Zotchev S.B."/>
        </authorList>
    </citation>
    <scope>NUCLEOTIDE SEQUENCE [LARGE SCALE GENOMIC DNA]</scope>
    <source>
        <strain evidence="5">ADI127-7</strain>
    </source>
</reference>
<evidence type="ECO:0000313" key="5">
    <source>
        <dbReference type="Proteomes" id="UP000185511"/>
    </source>
</evidence>
<dbReference type="InterPro" id="IPR050493">
    <property type="entry name" value="FAD-dep_Monooxygenase_BioMet"/>
</dbReference>
<dbReference type="InterPro" id="IPR002938">
    <property type="entry name" value="FAD-bd"/>
</dbReference>
<name>A0AAC9PQ77_9PSEU</name>
<evidence type="ECO:0000259" key="3">
    <source>
        <dbReference type="Pfam" id="PF01494"/>
    </source>
</evidence>